<feature type="transmembrane region" description="Helical" evidence="19">
    <location>
        <begin position="823"/>
        <end position="846"/>
    </location>
</feature>
<dbReference type="InterPro" id="IPR001320">
    <property type="entry name" value="Iontro_rcpt_C"/>
</dbReference>
<evidence type="ECO:0000256" key="4">
    <source>
        <dbReference type="ARBA" id="ARBA00022692"/>
    </source>
</evidence>
<dbReference type="Gene3D" id="3.40.190.10">
    <property type="entry name" value="Periplasmic binding protein-like II"/>
    <property type="match status" value="2"/>
</dbReference>
<evidence type="ECO:0000256" key="14">
    <source>
        <dbReference type="ARBA" id="ARBA00023303"/>
    </source>
</evidence>
<evidence type="ECO:0000256" key="5">
    <source>
        <dbReference type="ARBA" id="ARBA00022729"/>
    </source>
</evidence>
<keyword evidence="24" id="KW-1185">Reference proteome</keyword>
<comment type="similarity">
    <text evidence="1">Belongs to the glutamate-gated ion channel (TC 1.A.10.1) family.</text>
</comment>
<dbReference type="Pfam" id="PF01094">
    <property type="entry name" value="ANF_receptor"/>
    <property type="match status" value="1"/>
</dbReference>
<feature type="site" description="Crucial to convey clamshell closure to channel opening" evidence="17">
    <location>
        <position position="659"/>
    </location>
</feature>
<proteinExistence type="inferred from homology"/>
<evidence type="ECO:0000256" key="8">
    <source>
        <dbReference type="ARBA" id="ARBA00023065"/>
    </source>
</evidence>
<dbReference type="Gene3D" id="3.40.50.2300">
    <property type="match status" value="2"/>
</dbReference>
<keyword evidence="18" id="KW-1015">Disulfide bond</keyword>
<sequence length="888" mass="101586">MPACKFVLLNLLLLLFCVVYSANQRSRIDIAIFLEKNEHAEATARAIKNALNVIKAKTKYQVIEHVFSLNKESTFEAGQIVCDLVSSNGLAAIFGPECPEINEVIQSMSTSFQIPHFQTFSMSQLQQQQENVTTVLNLYPSSDTLSQALATLVKDNDWKSYTVIYEDEDGLLRLRESLKKRKPKDLSITFKKLGSGPDYRSVLKQIKNSEDFRFILDCKTDHILDILRQAREVKLLEDYHSYILTNLDAHSLNWSEFANVASNISTIRIIDLDSNQLKNAGKLWKVDSRRIKTRTALMYDAINLFITGFRDLASRNEPRIKPLNCASYDITDHGDDLQRIIRKPPKHTKTILPGYLSGPILFDLNGQRRNFQLQIIEMGKSQPRNFRLTGTWNSGNPKVISYKLTSEEREKELQKEIQTKNFRVVSRLGAPYLMERTSEYGKAYLGNDRFEGYSLDLMQEICSILNCSYTFELVPDGKYGNYDSVKKEWNGLIRHLLDRKADLAVCDLTITYERRLAVDFTMPFMTLGISVLYAKAVKEPPELLSFAHPLSLHVWLYMATSYLVISMIIFLVARLNPNDWENPHPCDPNPEELENIWNIRNCCWLTLGSIMAQGCDLLPKGVSTRMATASWWFFSLIMTSSYTANMAAFLTMSRMGLTIKSAEDLAGQTKIKYGCLKGGSTCSFFKDTNFSIYHQMWTQMESADPTVFETSNENGVKRVLSSKRKYAFLMENTNIEYESERNCELIQVGGQIDSKGYGIAMTSGFQYRKSFNEAILKMQEMGVLYRLKKKWWTEMNGGGQCKEEHSLSENTAAELGLDHVGGVFVVLFAGVGISLIFSCCEFLWMVKKFAVNEHIPFRRALKLELTFVFNIWERQKKVKKEPEKAIKQ</sequence>
<keyword evidence="12" id="KW-0628">Postsynaptic cell membrane</keyword>
<feature type="signal peptide" evidence="20">
    <location>
        <begin position="1"/>
        <end position="21"/>
    </location>
</feature>
<evidence type="ECO:0000256" key="20">
    <source>
        <dbReference type="SAM" id="SignalP"/>
    </source>
</evidence>
<dbReference type="EMBL" id="JBDJPC010000009">
    <property type="protein sequence ID" value="KAL1492270.1"/>
    <property type="molecule type" value="Genomic_DNA"/>
</dbReference>
<keyword evidence="13" id="KW-1071">Ligand-gated ion channel</keyword>
<evidence type="ECO:0000256" key="10">
    <source>
        <dbReference type="ARBA" id="ARBA00023170"/>
    </source>
</evidence>
<comment type="subcellular location">
    <subcellularLocation>
        <location evidence="15">Postsynaptic cell membrane</location>
        <topology evidence="15">Multi-pass membrane protein</topology>
    </subcellularLocation>
</comment>
<keyword evidence="3" id="KW-1003">Cell membrane</keyword>
<feature type="binding site" evidence="16">
    <location>
        <position position="681"/>
    </location>
    <ligand>
        <name>L-glutamate</name>
        <dbReference type="ChEBI" id="CHEBI:29985"/>
    </ligand>
</feature>
<evidence type="ECO:0000256" key="3">
    <source>
        <dbReference type="ARBA" id="ARBA00022475"/>
    </source>
</evidence>
<keyword evidence="14" id="KW-0407">Ion channel</keyword>
<evidence type="ECO:0000256" key="13">
    <source>
        <dbReference type="ARBA" id="ARBA00023286"/>
    </source>
</evidence>
<feature type="binding site" evidence="16">
    <location>
        <position position="680"/>
    </location>
    <ligand>
        <name>L-glutamate</name>
        <dbReference type="ChEBI" id="CHEBI:29985"/>
    </ligand>
</feature>
<dbReference type="Gene3D" id="1.10.287.70">
    <property type="match status" value="1"/>
</dbReference>
<dbReference type="SMART" id="SM00079">
    <property type="entry name" value="PBPe"/>
    <property type="match status" value="1"/>
</dbReference>
<dbReference type="FunFam" id="1.10.287.70:FF:000010">
    <property type="entry name" value="Putative glutamate receptor ionotropic kainate 1"/>
    <property type="match status" value="1"/>
</dbReference>
<dbReference type="Pfam" id="PF10613">
    <property type="entry name" value="Lig_chan-Glu_bd"/>
    <property type="match status" value="1"/>
</dbReference>
<gene>
    <name evidence="23" type="ORF">ABEB36_012745</name>
</gene>
<dbReference type="CDD" id="cd06382">
    <property type="entry name" value="PBP1_iGluR_Kainate"/>
    <property type="match status" value="1"/>
</dbReference>
<keyword evidence="2" id="KW-0813">Transport</keyword>
<feature type="transmembrane region" description="Helical" evidence="19">
    <location>
        <begin position="554"/>
        <end position="573"/>
    </location>
</feature>
<evidence type="ECO:0000256" key="17">
    <source>
        <dbReference type="PIRSR" id="PIRSR601508-2"/>
    </source>
</evidence>
<feature type="site" description="Interaction with the cone snail toxin Con-ikot-ikot" evidence="17">
    <location>
        <position position="686"/>
    </location>
</feature>
<feature type="domain" description="Ionotropic glutamate receptor L-glutamate and glycine-binding" evidence="22">
    <location>
        <begin position="431"/>
        <end position="498"/>
    </location>
</feature>
<keyword evidence="4 19" id="KW-0812">Transmembrane</keyword>
<dbReference type="InterPro" id="IPR019594">
    <property type="entry name" value="Glu/Gly-bd"/>
</dbReference>
<keyword evidence="7" id="KW-0770">Synapse</keyword>
<feature type="binding site" evidence="16">
    <location>
        <position position="731"/>
    </location>
    <ligand>
        <name>L-glutamate</name>
        <dbReference type="ChEBI" id="CHEBI:29985"/>
    </ligand>
</feature>
<evidence type="ECO:0000256" key="11">
    <source>
        <dbReference type="ARBA" id="ARBA00023180"/>
    </source>
</evidence>
<evidence type="ECO:0000256" key="7">
    <source>
        <dbReference type="ARBA" id="ARBA00023018"/>
    </source>
</evidence>
<evidence type="ECO:0000256" key="1">
    <source>
        <dbReference type="ARBA" id="ARBA00008685"/>
    </source>
</evidence>
<evidence type="ECO:0000256" key="12">
    <source>
        <dbReference type="ARBA" id="ARBA00023257"/>
    </source>
</evidence>
<dbReference type="SMART" id="SM00918">
    <property type="entry name" value="Lig_chan-Glu_bd"/>
    <property type="match status" value="1"/>
</dbReference>
<dbReference type="AlphaFoldDB" id="A0ABD1ECD6"/>
<feature type="disulfide bond" evidence="18">
    <location>
        <begin position="82"/>
        <end position="325"/>
    </location>
</feature>
<keyword evidence="10" id="KW-0675">Receptor</keyword>
<organism evidence="23 24">
    <name type="scientific">Hypothenemus hampei</name>
    <name type="common">Coffee berry borer</name>
    <dbReference type="NCBI Taxonomy" id="57062"/>
    <lineage>
        <taxon>Eukaryota</taxon>
        <taxon>Metazoa</taxon>
        <taxon>Ecdysozoa</taxon>
        <taxon>Arthropoda</taxon>
        <taxon>Hexapoda</taxon>
        <taxon>Insecta</taxon>
        <taxon>Pterygota</taxon>
        <taxon>Neoptera</taxon>
        <taxon>Endopterygota</taxon>
        <taxon>Coleoptera</taxon>
        <taxon>Polyphaga</taxon>
        <taxon>Cucujiformia</taxon>
        <taxon>Curculionidae</taxon>
        <taxon>Scolytinae</taxon>
        <taxon>Hypothenemus</taxon>
    </lineage>
</organism>
<evidence type="ECO:0000259" key="22">
    <source>
        <dbReference type="SMART" id="SM00918"/>
    </source>
</evidence>
<dbReference type="SUPFAM" id="SSF53822">
    <property type="entry name" value="Periplasmic binding protein-like I"/>
    <property type="match status" value="1"/>
</dbReference>
<dbReference type="Pfam" id="PF00060">
    <property type="entry name" value="Lig_chan"/>
    <property type="match status" value="1"/>
</dbReference>
<feature type="chain" id="PRO_5044880139" evidence="20">
    <location>
        <begin position="22"/>
        <end position="888"/>
    </location>
</feature>
<dbReference type="SUPFAM" id="SSF53850">
    <property type="entry name" value="Periplasmic binding protein-like II"/>
    <property type="match status" value="1"/>
</dbReference>
<dbReference type="Proteomes" id="UP001566132">
    <property type="component" value="Unassembled WGS sequence"/>
</dbReference>
<dbReference type="InterPro" id="IPR001828">
    <property type="entry name" value="ANF_lig-bd_rcpt"/>
</dbReference>
<evidence type="ECO:0000256" key="9">
    <source>
        <dbReference type="ARBA" id="ARBA00023136"/>
    </source>
</evidence>
<keyword evidence="11" id="KW-0325">Glycoprotein</keyword>
<dbReference type="PANTHER" id="PTHR18966">
    <property type="entry name" value="IONOTROPIC GLUTAMATE RECEPTOR"/>
    <property type="match status" value="1"/>
</dbReference>
<dbReference type="PRINTS" id="PR00177">
    <property type="entry name" value="NMDARECEPTOR"/>
</dbReference>
<evidence type="ECO:0000256" key="16">
    <source>
        <dbReference type="PIRSR" id="PIRSR601508-1"/>
    </source>
</evidence>
<evidence type="ECO:0000256" key="6">
    <source>
        <dbReference type="ARBA" id="ARBA00022989"/>
    </source>
</evidence>
<comment type="caution">
    <text evidence="23">The sequence shown here is derived from an EMBL/GenBank/DDBJ whole genome shotgun (WGS) entry which is preliminary data.</text>
</comment>
<evidence type="ECO:0000259" key="21">
    <source>
        <dbReference type="SMART" id="SM00079"/>
    </source>
</evidence>
<keyword evidence="8" id="KW-0406">Ion transport</keyword>
<dbReference type="InterPro" id="IPR028082">
    <property type="entry name" value="Peripla_BP_I"/>
</dbReference>
<accession>A0ABD1ECD6</accession>
<keyword evidence="6 19" id="KW-1133">Transmembrane helix</keyword>
<protein>
    <submittedName>
        <fullName evidence="23">Uncharacterized protein</fullName>
    </submittedName>
</protein>
<feature type="binding site" evidence="16">
    <location>
        <position position="509"/>
    </location>
    <ligand>
        <name>L-glutamate</name>
        <dbReference type="ChEBI" id="CHEBI:29985"/>
    </ligand>
</feature>
<dbReference type="GO" id="GO:0045211">
    <property type="term" value="C:postsynaptic membrane"/>
    <property type="evidence" value="ECO:0007669"/>
    <property type="project" value="UniProtKB-SubCell"/>
</dbReference>
<evidence type="ECO:0000313" key="23">
    <source>
        <dbReference type="EMBL" id="KAL1492270.1"/>
    </source>
</evidence>
<reference evidence="23 24" key="1">
    <citation type="submission" date="2024-05" db="EMBL/GenBank/DDBJ databases">
        <title>Genetic variation in Jamaican populations of the coffee berry borer (Hypothenemus hampei).</title>
        <authorList>
            <person name="Errbii M."/>
            <person name="Myrie A."/>
        </authorList>
    </citation>
    <scope>NUCLEOTIDE SEQUENCE [LARGE SCALE GENOMIC DNA]</scope>
    <source>
        <strain evidence="23">JA-Hopewell-2020-01-JO</strain>
        <tissue evidence="23">Whole body</tissue>
    </source>
</reference>
<feature type="domain" description="Ionotropic glutamate receptor C-terminal" evidence="21">
    <location>
        <begin position="421"/>
        <end position="794"/>
    </location>
</feature>
<evidence type="ECO:0000256" key="19">
    <source>
        <dbReference type="SAM" id="Phobius"/>
    </source>
</evidence>
<dbReference type="GO" id="GO:0034220">
    <property type="term" value="P:monoatomic ion transmembrane transport"/>
    <property type="evidence" value="ECO:0007669"/>
    <property type="project" value="UniProtKB-KW"/>
</dbReference>
<feature type="transmembrane region" description="Helical" evidence="19">
    <location>
        <begin position="629"/>
        <end position="650"/>
    </location>
</feature>
<feature type="site" description="Interaction with the cone snail toxin Con-ikot-ikot" evidence="17">
    <location>
        <position position="777"/>
    </location>
</feature>
<evidence type="ECO:0000256" key="18">
    <source>
        <dbReference type="PIRSR" id="PIRSR601508-3"/>
    </source>
</evidence>
<evidence type="ECO:0000256" key="15">
    <source>
        <dbReference type="ARBA" id="ARBA00034104"/>
    </source>
</evidence>
<dbReference type="FunFam" id="3.40.190.10:FF:000060">
    <property type="entry name" value="Glutamate receptor ionotropic, kainate 1"/>
    <property type="match status" value="1"/>
</dbReference>
<feature type="disulfide bond" evidence="18">
    <location>
        <begin position="743"/>
        <end position="801"/>
    </location>
</feature>
<keyword evidence="5 20" id="KW-0732">Signal</keyword>
<evidence type="ECO:0000313" key="24">
    <source>
        <dbReference type="Proteomes" id="UP001566132"/>
    </source>
</evidence>
<keyword evidence="9 19" id="KW-0472">Membrane</keyword>
<feature type="binding site" evidence="16">
    <location>
        <position position="514"/>
    </location>
    <ligand>
        <name>L-glutamate</name>
        <dbReference type="ChEBI" id="CHEBI:29985"/>
    </ligand>
</feature>
<dbReference type="InterPro" id="IPR015683">
    <property type="entry name" value="Ionotropic_Glu_rcpt"/>
</dbReference>
<dbReference type="FunFam" id="3.40.190.10:FF:000178">
    <property type="entry name" value="Glutamate receptor subunit"/>
    <property type="match status" value="1"/>
</dbReference>
<dbReference type="InterPro" id="IPR001508">
    <property type="entry name" value="Iono_Glu_rcpt_met"/>
</dbReference>
<evidence type="ECO:0000256" key="2">
    <source>
        <dbReference type="ARBA" id="ARBA00022448"/>
    </source>
</evidence>
<name>A0ABD1ECD6_HYPHA</name>